<protein>
    <submittedName>
        <fullName evidence="1">Transcription factor IIIC subunit 5 HTH domain-containing protein</fullName>
    </submittedName>
</protein>
<accession>A0ACB7WJK6</accession>
<evidence type="ECO:0000313" key="1">
    <source>
        <dbReference type="EMBL" id="KAH7688084.1"/>
    </source>
</evidence>
<gene>
    <name evidence="1" type="ORF">IHE45_03G009000</name>
</gene>
<organism evidence="1 2">
    <name type="scientific">Dioscorea alata</name>
    <name type="common">Purple yam</name>
    <dbReference type="NCBI Taxonomy" id="55571"/>
    <lineage>
        <taxon>Eukaryota</taxon>
        <taxon>Viridiplantae</taxon>
        <taxon>Streptophyta</taxon>
        <taxon>Embryophyta</taxon>
        <taxon>Tracheophyta</taxon>
        <taxon>Spermatophyta</taxon>
        <taxon>Magnoliopsida</taxon>
        <taxon>Liliopsida</taxon>
        <taxon>Dioscoreales</taxon>
        <taxon>Dioscoreaceae</taxon>
        <taxon>Dioscorea</taxon>
    </lineage>
</organism>
<dbReference type="Proteomes" id="UP000827976">
    <property type="component" value="Chromosome 3"/>
</dbReference>
<name>A0ACB7WJK6_DIOAL</name>
<proteinExistence type="predicted"/>
<evidence type="ECO:0000313" key="2">
    <source>
        <dbReference type="Proteomes" id="UP000827976"/>
    </source>
</evidence>
<keyword evidence="2" id="KW-1185">Reference proteome</keyword>
<sequence>MEIGSDSEPERASENPPSSSSIIAGGAVAGVLPEAEAFAVHYPGYPSSPSRAVHTLGGISELSKVRSLDSNNVELRFRPEDPNSHPAFGERRLSSSLLLKVSKPKNSGPESISASVVARVLRAYHFEGMVDYQHVVAVHAAEARKRKRPLNSDERLDFEKSGVLDSDVGDVIMMVPPLFSVKDIPEKIVLNPSANLFSKNMQRGVVEHRWEMDIEPCLAIDFNIENILYKRHFYFQSIHV</sequence>
<reference evidence="2" key="1">
    <citation type="journal article" date="2022" name="Nat. Commun.">
        <title>Chromosome evolution and the genetic basis of agronomically important traits in greater yam.</title>
        <authorList>
            <person name="Bredeson J.V."/>
            <person name="Lyons J.B."/>
            <person name="Oniyinde I.O."/>
            <person name="Okereke N.R."/>
            <person name="Kolade O."/>
            <person name="Nnabue I."/>
            <person name="Nwadili C.O."/>
            <person name="Hribova E."/>
            <person name="Parker M."/>
            <person name="Nwogha J."/>
            <person name="Shu S."/>
            <person name="Carlson J."/>
            <person name="Kariba R."/>
            <person name="Muthemba S."/>
            <person name="Knop K."/>
            <person name="Barton G.J."/>
            <person name="Sherwood A.V."/>
            <person name="Lopez-Montes A."/>
            <person name="Asiedu R."/>
            <person name="Jamnadass R."/>
            <person name="Muchugi A."/>
            <person name="Goodstein D."/>
            <person name="Egesi C.N."/>
            <person name="Featherston J."/>
            <person name="Asfaw A."/>
            <person name="Simpson G.G."/>
            <person name="Dolezel J."/>
            <person name="Hendre P.S."/>
            <person name="Van Deynze A."/>
            <person name="Kumar P.L."/>
            <person name="Obidiegwu J.E."/>
            <person name="Bhattacharjee R."/>
            <person name="Rokhsar D.S."/>
        </authorList>
    </citation>
    <scope>NUCLEOTIDE SEQUENCE [LARGE SCALE GENOMIC DNA]</scope>
    <source>
        <strain evidence="2">cv. TDa95/00328</strain>
    </source>
</reference>
<comment type="caution">
    <text evidence="1">The sequence shown here is derived from an EMBL/GenBank/DDBJ whole genome shotgun (WGS) entry which is preliminary data.</text>
</comment>
<dbReference type="EMBL" id="CM037013">
    <property type="protein sequence ID" value="KAH7688084.1"/>
    <property type="molecule type" value="Genomic_DNA"/>
</dbReference>